<dbReference type="InterPro" id="IPR025040">
    <property type="entry name" value="DUF3984"/>
</dbReference>
<evidence type="ECO:0000256" key="1">
    <source>
        <dbReference type="SAM" id="MobiDB-lite"/>
    </source>
</evidence>
<gene>
    <name evidence="2" type="ORF">SCLTRI_LOCUS9320</name>
</gene>
<protein>
    <submittedName>
        <fullName evidence="2">2b753691-5195-48e4-95af-0d0b52480a45-CDS</fullName>
    </submittedName>
</protein>
<feature type="compositionally biased region" description="Low complexity" evidence="1">
    <location>
        <begin position="90"/>
        <end position="109"/>
    </location>
</feature>
<feature type="region of interest" description="Disordered" evidence="1">
    <location>
        <begin position="183"/>
        <end position="203"/>
    </location>
</feature>
<proteinExistence type="predicted"/>
<dbReference type="EMBL" id="CAJHIA010000034">
    <property type="protein sequence ID" value="CAD6450173.1"/>
    <property type="molecule type" value="Genomic_DNA"/>
</dbReference>
<accession>A0A8H2W4L5</accession>
<reference evidence="2" key="1">
    <citation type="submission" date="2020-10" db="EMBL/GenBank/DDBJ databases">
        <authorList>
            <person name="Kusch S."/>
        </authorList>
    </citation>
    <scope>NUCLEOTIDE SEQUENCE</scope>
    <source>
        <strain evidence="2">SwB9</strain>
    </source>
</reference>
<name>A0A8H2W4L5_9HELO</name>
<comment type="caution">
    <text evidence="2">The sequence shown here is derived from an EMBL/GenBank/DDBJ whole genome shotgun (WGS) entry which is preliminary data.</text>
</comment>
<keyword evidence="3" id="KW-1185">Reference proteome</keyword>
<feature type="compositionally biased region" description="Polar residues" evidence="1">
    <location>
        <begin position="76"/>
        <end position="88"/>
    </location>
</feature>
<feature type="region of interest" description="Disordered" evidence="1">
    <location>
        <begin position="332"/>
        <end position="377"/>
    </location>
</feature>
<evidence type="ECO:0000313" key="3">
    <source>
        <dbReference type="Proteomes" id="UP000624404"/>
    </source>
</evidence>
<dbReference type="OrthoDB" id="5339776at2759"/>
<feature type="compositionally biased region" description="Polar residues" evidence="1">
    <location>
        <begin position="17"/>
        <end position="26"/>
    </location>
</feature>
<sequence length="396" mass="43737">MDIAYNQHSPHHRRQSRSFSNLTNLTMAPLTSKLPPSNDDYFPDHTSYIDNRSLPTTPSILSRSSSRVSIRKPTPMNLSIPKSKSSIHLTAAPRTPRTPGPRSGTTTPSRHSHLRNTIALDNLQISTFSENDRNDSDWLLRAGAMIASSTRESKGQAWLVSRASSTSLQIDADDDAFERELARERDYSSRRGSRRGSFDADDEFSPLTTRRSLSFGPAAGAYSRSVSRYGSRANSRMGSRANSRRGSRAALITPMTADKDGGYFDSEFAHEEYPAEPDFVDVEEESFDEGDEARKDEAIVKKLARASRLGLGGWVENLLGWSLFAVEEDGEEADFDTSDEKGEESSLSSRPSRQTLAGMDDTPVAEQMPPLNPNEADGWHDAAWLLSVASKVLLDS</sequence>
<evidence type="ECO:0000313" key="2">
    <source>
        <dbReference type="EMBL" id="CAD6450173.1"/>
    </source>
</evidence>
<feature type="compositionally biased region" description="Polar residues" evidence="1">
    <location>
        <begin position="345"/>
        <end position="355"/>
    </location>
</feature>
<feature type="compositionally biased region" description="Low complexity" evidence="1">
    <location>
        <begin position="53"/>
        <end position="68"/>
    </location>
</feature>
<dbReference type="AlphaFoldDB" id="A0A8H2W4L5"/>
<organism evidence="2 3">
    <name type="scientific">Sclerotinia trifoliorum</name>
    <dbReference type="NCBI Taxonomy" id="28548"/>
    <lineage>
        <taxon>Eukaryota</taxon>
        <taxon>Fungi</taxon>
        <taxon>Dikarya</taxon>
        <taxon>Ascomycota</taxon>
        <taxon>Pezizomycotina</taxon>
        <taxon>Leotiomycetes</taxon>
        <taxon>Helotiales</taxon>
        <taxon>Sclerotiniaceae</taxon>
        <taxon>Sclerotinia</taxon>
    </lineage>
</organism>
<dbReference type="Pfam" id="PF13136">
    <property type="entry name" value="DUF3984"/>
    <property type="match status" value="2"/>
</dbReference>
<feature type="region of interest" description="Disordered" evidence="1">
    <location>
        <begin position="1"/>
        <end position="111"/>
    </location>
</feature>
<dbReference type="Proteomes" id="UP000624404">
    <property type="component" value="Unassembled WGS sequence"/>
</dbReference>